<name>A0A2J8XRR4_PONAB</name>
<dbReference type="EMBL" id="NDHI03003336">
    <property type="protein sequence ID" value="PNJ84703.1"/>
    <property type="molecule type" value="Genomic_DNA"/>
</dbReference>
<evidence type="ECO:0000256" key="5">
    <source>
        <dbReference type="ARBA" id="ARBA00023136"/>
    </source>
</evidence>
<accession>A0A2J8XRR4</accession>
<feature type="non-terminal residue" evidence="7">
    <location>
        <position position="1"/>
    </location>
</feature>
<dbReference type="GO" id="GO:0035456">
    <property type="term" value="P:response to interferon-beta"/>
    <property type="evidence" value="ECO:0007669"/>
    <property type="project" value="TreeGrafter"/>
</dbReference>
<evidence type="ECO:0000313" key="7">
    <source>
        <dbReference type="EMBL" id="PNJ84703.1"/>
    </source>
</evidence>
<evidence type="ECO:0000256" key="2">
    <source>
        <dbReference type="ARBA" id="ARBA00006843"/>
    </source>
</evidence>
<dbReference type="InterPro" id="IPR051517">
    <property type="entry name" value="IFITM_antiviral_protein"/>
</dbReference>
<evidence type="ECO:0000256" key="6">
    <source>
        <dbReference type="SAM" id="Phobius"/>
    </source>
</evidence>
<keyword evidence="5 6" id="KW-0472">Membrane</keyword>
<organism evidence="7">
    <name type="scientific">Pongo abelii</name>
    <name type="common">Sumatran orangutan</name>
    <name type="synonym">Pongo pygmaeus abelii</name>
    <dbReference type="NCBI Taxonomy" id="9601"/>
    <lineage>
        <taxon>Eukaryota</taxon>
        <taxon>Metazoa</taxon>
        <taxon>Chordata</taxon>
        <taxon>Craniata</taxon>
        <taxon>Vertebrata</taxon>
        <taxon>Euteleostomi</taxon>
        <taxon>Mammalia</taxon>
        <taxon>Eutheria</taxon>
        <taxon>Euarchontoglires</taxon>
        <taxon>Primates</taxon>
        <taxon>Haplorrhini</taxon>
        <taxon>Catarrhini</taxon>
        <taxon>Hominidae</taxon>
        <taxon>Pongo</taxon>
    </lineage>
</organism>
<evidence type="ECO:0000256" key="1">
    <source>
        <dbReference type="ARBA" id="ARBA00004370"/>
    </source>
</evidence>
<dbReference type="GO" id="GO:0045071">
    <property type="term" value="P:negative regulation of viral genome replication"/>
    <property type="evidence" value="ECO:0007669"/>
    <property type="project" value="TreeGrafter"/>
</dbReference>
<reference evidence="7" key="1">
    <citation type="submission" date="2017-12" db="EMBL/GenBank/DDBJ databases">
        <title>High-resolution comparative analysis of great ape genomes.</title>
        <authorList>
            <person name="Pollen A."/>
            <person name="Hastie A."/>
            <person name="Hormozdiari F."/>
            <person name="Dougherty M."/>
            <person name="Liu R."/>
            <person name="Chaisson M."/>
            <person name="Hoppe E."/>
            <person name="Hill C."/>
            <person name="Pang A."/>
            <person name="Hillier L."/>
            <person name="Baker C."/>
            <person name="Armstrong J."/>
            <person name="Shendure J."/>
            <person name="Paten B."/>
            <person name="Wilson R."/>
            <person name="Chao H."/>
            <person name="Schneider V."/>
            <person name="Ventura M."/>
            <person name="Kronenberg Z."/>
            <person name="Murali S."/>
            <person name="Gordon D."/>
            <person name="Cantsilieris S."/>
            <person name="Munson K."/>
            <person name="Nelson B."/>
            <person name="Raja A."/>
            <person name="Underwood J."/>
            <person name="Diekhans M."/>
            <person name="Fiddes I."/>
            <person name="Haussler D."/>
            <person name="Eichler E."/>
        </authorList>
    </citation>
    <scope>NUCLEOTIDE SEQUENCE [LARGE SCALE GENOMIC DNA]</scope>
    <source>
        <strain evidence="7">Susie</strain>
    </source>
</reference>
<evidence type="ECO:0000256" key="4">
    <source>
        <dbReference type="ARBA" id="ARBA00022989"/>
    </source>
</evidence>
<dbReference type="STRING" id="9601.ENSPPYP00000003324"/>
<dbReference type="PANTHER" id="PTHR13999">
    <property type="entry name" value="INTERFERON INDUCIBLE TRANSMEMBRANE PROTEIN"/>
    <property type="match status" value="1"/>
</dbReference>
<comment type="subcellular location">
    <subcellularLocation>
        <location evidence="1">Membrane</location>
    </subcellularLocation>
</comment>
<protein>
    <submittedName>
        <fullName evidence="7">IFITM2 isoform 6</fullName>
    </submittedName>
</protein>
<keyword evidence="4 6" id="KW-1133">Transmembrane helix</keyword>
<proteinExistence type="inferred from homology"/>
<sequence length="54" mass="6033">VIHIRSETSVPDHVVWSLFNTLFMNPCCLGFIAFAYSVKTGPQALPESEKGTHR</sequence>
<dbReference type="PANTHER" id="PTHR13999:SF4">
    <property type="entry name" value="INTERFERON-INDUCED TRANSMEMBRANE PROTEIN 3"/>
    <property type="match status" value="1"/>
</dbReference>
<dbReference type="GO" id="GO:0005886">
    <property type="term" value="C:plasma membrane"/>
    <property type="evidence" value="ECO:0007669"/>
    <property type="project" value="TreeGrafter"/>
</dbReference>
<dbReference type="GO" id="GO:0034341">
    <property type="term" value="P:response to type II interferon"/>
    <property type="evidence" value="ECO:0007669"/>
    <property type="project" value="TreeGrafter"/>
</dbReference>
<keyword evidence="3 6" id="KW-0812">Transmembrane</keyword>
<feature type="transmembrane region" description="Helical" evidence="6">
    <location>
        <begin position="14"/>
        <end position="36"/>
    </location>
</feature>
<dbReference type="GO" id="GO:0046597">
    <property type="term" value="P:host-mediated suppression of symbiont invasion"/>
    <property type="evidence" value="ECO:0007669"/>
    <property type="project" value="TreeGrafter"/>
</dbReference>
<comment type="similarity">
    <text evidence="2">Belongs to the CD225/Dispanin family.</text>
</comment>
<dbReference type="Pfam" id="PF04505">
    <property type="entry name" value="CD225"/>
    <property type="match status" value="1"/>
</dbReference>
<dbReference type="GO" id="GO:0035455">
    <property type="term" value="P:response to interferon-alpha"/>
    <property type="evidence" value="ECO:0007669"/>
    <property type="project" value="TreeGrafter"/>
</dbReference>
<dbReference type="AlphaFoldDB" id="A0A2J8XRR4"/>
<comment type="caution">
    <text evidence="7">The sequence shown here is derived from an EMBL/GenBank/DDBJ whole genome shotgun (WGS) entry which is preliminary data.</text>
</comment>
<evidence type="ECO:0000256" key="3">
    <source>
        <dbReference type="ARBA" id="ARBA00022692"/>
    </source>
</evidence>
<dbReference type="GO" id="GO:0060337">
    <property type="term" value="P:type I interferon-mediated signaling pathway"/>
    <property type="evidence" value="ECO:0007669"/>
    <property type="project" value="TreeGrafter"/>
</dbReference>
<dbReference type="GO" id="GO:0051607">
    <property type="term" value="P:defense response to virus"/>
    <property type="evidence" value="ECO:0007669"/>
    <property type="project" value="TreeGrafter"/>
</dbReference>
<dbReference type="InterPro" id="IPR007593">
    <property type="entry name" value="CD225/Dispanin_fam"/>
</dbReference>
<gene>
    <name evidence="7" type="ORF">CR201_G0053131</name>
</gene>